<dbReference type="SUPFAM" id="SSF48452">
    <property type="entry name" value="TPR-like"/>
    <property type="match status" value="2"/>
</dbReference>
<feature type="repeat" description="TPR" evidence="1">
    <location>
        <begin position="88"/>
        <end position="121"/>
    </location>
</feature>
<dbReference type="Pfam" id="PF13432">
    <property type="entry name" value="TPR_16"/>
    <property type="match status" value="1"/>
</dbReference>
<feature type="repeat" description="TPR" evidence="1">
    <location>
        <begin position="54"/>
        <end position="87"/>
    </location>
</feature>
<keyword evidence="4" id="KW-1185">Reference proteome</keyword>
<evidence type="ECO:0000313" key="4">
    <source>
        <dbReference type="Proteomes" id="UP000694521"/>
    </source>
</evidence>
<dbReference type="Pfam" id="PF14559">
    <property type="entry name" value="TPR_19"/>
    <property type="match status" value="1"/>
</dbReference>
<dbReference type="AlphaFoldDB" id="A0A8B9IP16"/>
<dbReference type="Pfam" id="PF00515">
    <property type="entry name" value="TPR_1"/>
    <property type="match status" value="1"/>
</dbReference>
<dbReference type="PROSITE" id="PS50005">
    <property type="entry name" value="TPR"/>
    <property type="match status" value="5"/>
</dbReference>
<keyword evidence="1" id="KW-0802">TPR repeat</keyword>
<dbReference type="InterPro" id="IPR019734">
    <property type="entry name" value="TPR_rpt"/>
</dbReference>
<evidence type="ECO:0000256" key="2">
    <source>
        <dbReference type="SAM" id="MobiDB-lite"/>
    </source>
</evidence>
<dbReference type="InterPro" id="IPR011990">
    <property type="entry name" value="TPR-like_helical_dom_sf"/>
</dbReference>
<evidence type="ECO:0000256" key="1">
    <source>
        <dbReference type="PROSITE-ProRule" id="PRU00339"/>
    </source>
</evidence>
<dbReference type="Pfam" id="PF13414">
    <property type="entry name" value="TPR_11"/>
    <property type="match status" value="1"/>
</dbReference>
<name>A0A8B9IP16_ANSCY</name>
<dbReference type="SMART" id="SM00028">
    <property type="entry name" value="TPR"/>
    <property type="match status" value="9"/>
</dbReference>
<evidence type="ECO:0008006" key="5">
    <source>
        <dbReference type="Google" id="ProtNLM"/>
    </source>
</evidence>
<feature type="compositionally biased region" description="Polar residues" evidence="2">
    <location>
        <begin position="530"/>
        <end position="542"/>
    </location>
</feature>
<feature type="repeat" description="TPR" evidence="1">
    <location>
        <begin position="130"/>
        <end position="163"/>
    </location>
</feature>
<dbReference type="PANTHER" id="PTHR45153:SF1">
    <property type="entry name" value="TETRATRICOPEPTIDE REPEAT PROTEIN 16"/>
    <property type="match status" value="1"/>
</dbReference>
<proteinExistence type="predicted"/>
<organism evidence="3 4">
    <name type="scientific">Anser cygnoides</name>
    <name type="common">Swan goose</name>
    <dbReference type="NCBI Taxonomy" id="8845"/>
    <lineage>
        <taxon>Eukaryota</taxon>
        <taxon>Metazoa</taxon>
        <taxon>Chordata</taxon>
        <taxon>Craniata</taxon>
        <taxon>Vertebrata</taxon>
        <taxon>Euteleostomi</taxon>
        <taxon>Archelosauria</taxon>
        <taxon>Archosauria</taxon>
        <taxon>Dinosauria</taxon>
        <taxon>Saurischia</taxon>
        <taxon>Theropoda</taxon>
        <taxon>Coelurosauria</taxon>
        <taxon>Aves</taxon>
        <taxon>Neognathae</taxon>
        <taxon>Galloanserae</taxon>
        <taxon>Anseriformes</taxon>
        <taxon>Anatidae</taxon>
        <taxon>Anserinae</taxon>
        <taxon>Anser</taxon>
    </lineage>
</organism>
<protein>
    <recommendedName>
        <fullName evidence="5">Tetratricopeptide repeat protein 16</fullName>
    </recommendedName>
</protein>
<dbReference type="PROSITE" id="PS50293">
    <property type="entry name" value="TPR_REGION"/>
    <property type="match status" value="1"/>
</dbReference>
<reference evidence="3" key="2">
    <citation type="submission" date="2025-09" db="UniProtKB">
        <authorList>
            <consortium name="Ensembl"/>
        </authorList>
    </citation>
    <scope>IDENTIFICATION</scope>
</reference>
<feature type="region of interest" description="Disordered" evidence="2">
    <location>
        <begin position="527"/>
        <end position="548"/>
    </location>
</feature>
<sequence>MDAGELFATAVPGEQLEARWERALQRIFGPSRCLRGVERPREAGPFAAVVQGRMREHWQKGMEFSSCGQWEEAIICYTKAISLDPQRAELYEQRAEAFLQLCDFQSATLNFRKVLALGPAREQHCLARLALVLDLQGQCLLDQELYSEALEAFTRAAELQPHRRVFRRRSILCLAALNKFPECLRMLNRDLAEDARNPDLYALRASFYERFGQLALCHQDIQRALQLEPQHGAAQALQQRLRRRGLEAKAEAVSKALCGDLRGALLKISFAIETNPLAAEFFTLRGALLRRLKDFSAACKDLAKARQLCADEGPEAQEAQRQLVLTYNDRAVHCYTLGRLDEAVMLLGQALRDERTEEGLYVNRGDCFLRLGELAHALADYQQALELSPGNLGVQRRVAAALHELGRRDAVARRYQQAEARFSAAIEHDPQAPLHYLHRAQARLCLRRVQSAREDAVRSLRLDPTDSEILSLAHHLFPRQTVQAILRSDTGHLAQETLAKTLQSPPEPTISADDAWCDSTRFPRKWRPQEAQQSWPSQSLRGLTSRRL</sequence>
<dbReference type="Gene3D" id="1.25.40.10">
    <property type="entry name" value="Tetratricopeptide repeat domain"/>
    <property type="match status" value="5"/>
</dbReference>
<dbReference type="PANTHER" id="PTHR45153">
    <property type="entry name" value="TETRATRICOPEPTIDE REPEAT PROTEIN 16"/>
    <property type="match status" value="1"/>
</dbReference>
<feature type="repeat" description="TPR" evidence="1">
    <location>
        <begin position="399"/>
        <end position="432"/>
    </location>
</feature>
<feature type="repeat" description="TPR" evidence="1">
    <location>
        <begin position="358"/>
        <end position="391"/>
    </location>
</feature>
<evidence type="ECO:0000313" key="3">
    <source>
        <dbReference type="Ensembl" id="ENSACDP00005022504.1"/>
    </source>
</evidence>
<accession>A0A8B9IP16</accession>
<dbReference type="Proteomes" id="UP000694521">
    <property type="component" value="Unplaced"/>
</dbReference>
<reference evidence="3" key="1">
    <citation type="submission" date="2025-08" db="UniProtKB">
        <authorList>
            <consortium name="Ensembl"/>
        </authorList>
    </citation>
    <scope>IDENTIFICATION</scope>
</reference>
<dbReference type="Ensembl" id="ENSACDT00005026931.1">
    <property type="protein sequence ID" value="ENSACDP00005022504.1"/>
    <property type="gene ID" value="ENSACDG00005016330.1"/>
</dbReference>